<gene>
    <name evidence="1" type="ORF">CRH09_01545</name>
</gene>
<dbReference type="InterPro" id="IPR010982">
    <property type="entry name" value="Lambda_DNA-bd_dom_sf"/>
</dbReference>
<evidence type="ECO:0000313" key="2">
    <source>
        <dbReference type="Proteomes" id="UP000221961"/>
    </source>
</evidence>
<sequence length="123" mass="13603">MPLEQRVNLLFATIVDNDGVEVSTIAVAQALSQSLARPVAACEIEALRSPGAQRPSGDLLEGLARYFDMQESFLSNDPDLYYIPFRQLSLLIRAARQEDPVHRPARRLGTGGRHRVTGAYELP</sequence>
<dbReference type="Gene3D" id="1.10.260.40">
    <property type="entry name" value="lambda repressor-like DNA-binding domains"/>
    <property type="match status" value="1"/>
</dbReference>
<dbReference type="AlphaFoldDB" id="A0A291RCQ6"/>
<organism evidence="1 2">
    <name type="scientific">Nocardia terpenica</name>
    <dbReference type="NCBI Taxonomy" id="455432"/>
    <lineage>
        <taxon>Bacteria</taxon>
        <taxon>Bacillati</taxon>
        <taxon>Actinomycetota</taxon>
        <taxon>Actinomycetes</taxon>
        <taxon>Mycobacteriales</taxon>
        <taxon>Nocardiaceae</taxon>
        <taxon>Nocardia</taxon>
    </lineage>
</organism>
<dbReference type="KEGG" id="ntp:CRH09_01545"/>
<accession>A0A291RCQ6</accession>
<evidence type="ECO:0000313" key="1">
    <source>
        <dbReference type="EMBL" id="ATL65107.1"/>
    </source>
</evidence>
<proteinExistence type="predicted"/>
<protein>
    <submittedName>
        <fullName evidence="1">Uncharacterized protein</fullName>
    </submittedName>
</protein>
<dbReference type="Proteomes" id="UP000221961">
    <property type="component" value="Chromosome"/>
</dbReference>
<name>A0A291RCQ6_9NOCA</name>
<dbReference type="GO" id="GO:0003677">
    <property type="term" value="F:DNA binding"/>
    <property type="evidence" value="ECO:0007669"/>
    <property type="project" value="InterPro"/>
</dbReference>
<dbReference type="EMBL" id="CP023778">
    <property type="protein sequence ID" value="ATL65107.1"/>
    <property type="molecule type" value="Genomic_DNA"/>
</dbReference>
<reference evidence="1 2" key="1">
    <citation type="submission" date="2017-10" db="EMBL/GenBank/DDBJ databases">
        <title>Comparative genomics between pathogenic Norcardia.</title>
        <authorList>
            <person name="Zeng L."/>
        </authorList>
    </citation>
    <scope>NUCLEOTIDE SEQUENCE [LARGE SCALE GENOMIC DNA]</scope>
    <source>
        <strain evidence="1 2">NC_YFY_NT001</strain>
    </source>
</reference>